<evidence type="ECO:0000313" key="1">
    <source>
        <dbReference type="EMBL" id="ROL46259.1"/>
    </source>
</evidence>
<reference evidence="1 2" key="1">
    <citation type="submission" date="2018-10" db="EMBL/GenBank/DDBJ databases">
        <title>Genome assembly for a Yunnan-Guizhou Plateau 3E fish, Anabarilius grahami (Regan), and its evolutionary and genetic applications.</title>
        <authorList>
            <person name="Jiang W."/>
        </authorList>
    </citation>
    <scope>NUCLEOTIDE SEQUENCE [LARGE SCALE GENOMIC DNA]</scope>
    <source>
        <strain evidence="1">AG-KIZ</strain>
        <tissue evidence="1">Muscle</tissue>
    </source>
</reference>
<evidence type="ECO:0000313" key="2">
    <source>
        <dbReference type="Proteomes" id="UP000281406"/>
    </source>
</evidence>
<name>A0A3N0YJ57_ANAGA</name>
<comment type="caution">
    <text evidence="1">The sequence shown here is derived from an EMBL/GenBank/DDBJ whole genome shotgun (WGS) entry which is preliminary data.</text>
</comment>
<sequence>MAVRQPCIVSVMALAGGMSGSGRQLPVWLAKDSLKNVGEERSPLFSERSGERVGNGNQGVFQKHVSGWHQMRMPWQAPRSPPLAPLRTHGTLTAASGCVDSQQLRFVYASWDAWHCHFINYLWLLLGVERAMNYLVLQLQT</sequence>
<keyword evidence="2" id="KW-1185">Reference proteome</keyword>
<organism evidence="1 2">
    <name type="scientific">Anabarilius grahami</name>
    <name type="common">Kanglang fish</name>
    <name type="synonym">Barilius grahami</name>
    <dbReference type="NCBI Taxonomy" id="495550"/>
    <lineage>
        <taxon>Eukaryota</taxon>
        <taxon>Metazoa</taxon>
        <taxon>Chordata</taxon>
        <taxon>Craniata</taxon>
        <taxon>Vertebrata</taxon>
        <taxon>Euteleostomi</taxon>
        <taxon>Actinopterygii</taxon>
        <taxon>Neopterygii</taxon>
        <taxon>Teleostei</taxon>
        <taxon>Ostariophysi</taxon>
        <taxon>Cypriniformes</taxon>
        <taxon>Xenocyprididae</taxon>
        <taxon>Xenocypridinae</taxon>
        <taxon>Xenocypridinae incertae sedis</taxon>
        <taxon>Anabarilius</taxon>
    </lineage>
</organism>
<proteinExistence type="predicted"/>
<protein>
    <submittedName>
        <fullName evidence="1">Uncharacterized protein</fullName>
    </submittedName>
</protein>
<dbReference type="EMBL" id="RJVU01039986">
    <property type="protein sequence ID" value="ROL46259.1"/>
    <property type="molecule type" value="Genomic_DNA"/>
</dbReference>
<dbReference type="Proteomes" id="UP000281406">
    <property type="component" value="Unassembled WGS sequence"/>
</dbReference>
<accession>A0A3N0YJ57</accession>
<gene>
    <name evidence="1" type="ORF">DPX16_6293</name>
</gene>
<dbReference type="AlphaFoldDB" id="A0A3N0YJ57"/>